<feature type="region of interest" description="Disordered" evidence="7">
    <location>
        <begin position="690"/>
        <end position="713"/>
    </location>
</feature>
<keyword evidence="10" id="KW-1185">Reference proteome</keyword>
<comment type="caution">
    <text evidence="9">The sequence shown here is derived from an EMBL/GenBank/DDBJ whole genome shotgun (WGS) entry which is preliminary data.</text>
</comment>
<dbReference type="PROSITE" id="PS00138">
    <property type="entry name" value="SUBTILASE_SER"/>
    <property type="match status" value="1"/>
</dbReference>
<evidence type="ECO:0000256" key="6">
    <source>
        <dbReference type="RuleBase" id="RU003355"/>
    </source>
</evidence>
<sequence>MREQGLRRAGENIHPPYTKPMLSSPFERKSQGLRALRADVNSARNQKEAPMKMLAAVVLSAFVALPALGQAREYQGARLQAPDATDQIIVRWRSGAKATLSAPTQRASKLTGRSGLAIQHKRSSSSNTDVYKLDHALNGGELQAVLAKLQADPDVEFAVADKRRQIQQIPSDPLIANQWYFLSAEPAATHTDEAWDITTGVANTVVAVLDTGIRPDHPDLANDTDNDPSNDKLLPGYDFVTDPRMANDSDGPDPDATDPGDWVDAADRGTSFFANCTATSSSWHGTRVSSLIGAKSNEGFGMAGADWATKILPVRVLGKCGGFDSDIIDGMRWAAGLQVEGAPTNQNPADIINLSLGGDDDCSAAYQSAVDEIIGRGTLIVASVGNDGIPPGTPANCENVLGVGGIRHVGTKIGFSNLGPGTDISAPGGNCVNDGPPFTDASPCVYAVQVAIDTGTTVPVAPGHTDRVTRPNFGTSFSAPMVAGAAALMHSVNPQLTPAQFTTLLQESASPFPTSSATTNAICRVPTTFVQGAECICTTVTCGAGMLNTAAAVSAALKPFGVVQSTATIEPNVAVNISGGTSFAAPARAVTSYQWSVLNVTGATPTIADVAATSTTVQVNGNSRFTLRLRVTDDAGVTDDTDFAMVTSTPPEPQTPPASSPIGQSSGGGGSFDWWLLFLGLLPLALPGPRRRKVVNGSAGRSHRRRRREHFAE</sequence>
<dbReference type="SUPFAM" id="SSF52743">
    <property type="entry name" value="Subtilisin-like"/>
    <property type="match status" value="1"/>
</dbReference>
<gene>
    <name evidence="9" type="ORF">GCM10011487_63040</name>
</gene>
<evidence type="ECO:0000256" key="4">
    <source>
        <dbReference type="ARBA" id="ARBA00022825"/>
    </source>
</evidence>
<feature type="region of interest" description="Disordered" evidence="7">
    <location>
        <begin position="646"/>
        <end position="666"/>
    </location>
</feature>
<dbReference type="AlphaFoldDB" id="A0A829YLJ3"/>
<feature type="region of interest" description="Disordered" evidence="7">
    <location>
        <begin position="214"/>
        <end position="264"/>
    </location>
</feature>
<dbReference type="EMBL" id="BLJN01000008">
    <property type="protein sequence ID" value="GFE84304.1"/>
    <property type="molecule type" value="Genomic_DNA"/>
</dbReference>
<dbReference type="Proteomes" id="UP000445000">
    <property type="component" value="Unassembled WGS sequence"/>
</dbReference>
<evidence type="ECO:0000256" key="2">
    <source>
        <dbReference type="ARBA" id="ARBA00022670"/>
    </source>
</evidence>
<name>A0A829YLJ3_9GAMM</name>
<dbReference type="InterPro" id="IPR034176">
    <property type="entry name" value="Peptidases_S8_13"/>
</dbReference>
<dbReference type="PRINTS" id="PR00723">
    <property type="entry name" value="SUBTILISIN"/>
</dbReference>
<protein>
    <recommendedName>
        <fullName evidence="8">Peptidase S8/S53 domain-containing protein</fullName>
    </recommendedName>
</protein>
<dbReference type="PROSITE" id="PS00136">
    <property type="entry name" value="SUBTILASE_ASP"/>
    <property type="match status" value="1"/>
</dbReference>
<organism evidence="9 10">
    <name type="scientific">Steroidobacter agaridevorans</name>
    <dbReference type="NCBI Taxonomy" id="2695856"/>
    <lineage>
        <taxon>Bacteria</taxon>
        <taxon>Pseudomonadati</taxon>
        <taxon>Pseudomonadota</taxon>
        <taxon>Gammaproteobacteria</taxon>
        <taxon>Steroidobacterales</taxon>
        <taxon>Steroidobacteraceae</taxon>
        <taxon>Steroidobacter</taxon>
    </lineage>
</organism>
<feature type="active site" description="Charge relay system" evidence="5">
    <location>
        <position position="210"/>
    </location>
</feature>
<feature type="active site" description="Charge relay system" evidence="5">
    <location>
        <position position="284"/>
    </location>
</feature>
<dbReference type="PANTHER" id="PTHR43806">
    <property type="entry name" value="PEPTIDASE S8"/>
    <property type="match status" value="1"/>
</dbReference>
<accession>A0A829YLJ3</accession>
<reference evidence="10" key="1">
    <citation type="submission" date="2020-01" db="EMBL/GenBank/DDBJ databases">
        <title>'Steroidobacter agaridevorans' sp. nov., agar-degrading bacteria isolated from rhizosphere soils.</title>
        <authorList>
            <person name="Ikenaga M."/>
            <person name="Kataoka M."/>
            <person name="Murouchi A."/>
            <person name="Katsuragi S."/>
            <person name="Sakai M."/>
        </authorList>
    </citation>
    <scope>NUCLEOTIDE SEQUENCE [LARGE SCALE GENOMIC DNA]</scope>
    <source>
        <strain evidence="10">YU21-B</strain>
    </source>
</reference>
<dbReference type="InterPro" id="IPR036852">
    <property type="entry name" value="Peptidase_S8/S53_dom_sf"/>
</dbReference>
<dbReference type="InterPro" id="IPR015500">
    <property type="entry name" value="Peptidase_S8_subtilisin-rel"/>
</dbReference>
<feature type="compositionally biased region" description="Pro residues" evidence="7">
    <location>
        <begin position="650"/>
        <end position="659"/>
    </location>
</feature>
<feature type="compositionally biased region" description="Basic and acidic residues" evidence="7">
    <location>
        <begin position="1"/>
        <end position="11"/>
    </location>
</feature>
<keyword evidence="3 5" id="KW-0378">Hydrolase</keyword>
<evidence type="ECO:0000256" key="1">
    <source>
        <dbReference type="ARBA" id="ARBA00011073"/>
    </source>
</evidence>
<dbReference type="Pfam" id="PF00082">
    <property type="entry name" value="Peptidase_S8"/>
    <property type="match status" value="1"/>
</dbReference>
<feature type="compositionally biased region" description="Basic residues" evidence="7">
    <location>
        <begin position="701"/>
        <end position="713"/>
    </location>
</feature>
<dbReference type="Gene3D" id="2.60.40.10">
    <property type="entry name" value="Immunoglobulins"/>
    <property type="match status" value="1"/>
</dbReference>
<dbReference type="PANTHER" id="PTHR43806:SF11">
    <property type="entry name" value="CEREVISIN-RELATED"/>
    <property type="match status" value="1"/>
</dbReference>
<evidence type="ECO:0000259" key="8">
    <source>
        <dbReference type="Pfam" id="PF00082"/>
    </source>
</evidence>
<evidence type="ECO:0000256" key="5">
    <source>
        <dbReference type="PROSITE-ProRule" id="PRU01240"/>
    </source>
</evidence>
<keyword evidence="2 5" id="KW-0645">Protease</keyword>
<evidence type="ECO:0000256" key="3">
    <source>
        <dbReference type="ARBA" id="ARBA00022801"/>
    </source>
</evidence>
<feature type="active site" description="Charge relay system" evidence="5">
    <location>
        <position position="476"/>
    </location>
</feature>
<evidence type="ECO:0000256" key="7">
    <source>
        <dbReference type="SAM" id="MobiDB-lite"/>
    </source>
</evidence>
<dbReference type="PROSITE" id="PS51892">
    <property type="entry name" value="SUBTILASE"/>
    <property type="match status" value="1"/>
</dbReference>
<dbReference type="InterPro" id="IPR050131">
    <property type="entry name" value="Peptidase_S8_subtilisin-like"/>
</dbReference>
<dbReference type="CDD" id="cd07496">
    <property type="entry name" value="Peptidases_S8_13"/>
    <property type="match status" value="1"/>
</dbReference>
<keyword evidence="4 5" id="KW-0720">Serine protease</keyword>
<dbReference type="InterPro" id="IPR013783">
    <property type="entry name" value="Ig-like_fold"/>
</dbReference>
<feature type="domain" description="Peptidase S8/S53" evidence="8">
    <location>
        <begin position="203"/>
        <end position="514"/>
    </location>
</feature>
<dbReference type="InterPro" id="IPR023828">
    <property type="entry name" value="Peptidase_S8_Ser-AS"/>
</dbReference>
<evidence type="ECO:0000313" key="9">
    <source>
        <dbReference type="EMBL" id="GFE84304.1"/>
    </source>
</evidence>
<dbReference type="InterPro" id="IPR000209">
    <property type="entry name" value="Peptidase_S8/S53_dom"/>
</dbReference>
<dbReference type="InterPro" id="IPR023827">
    <property type="entry name" value="Peptidase_S8_Asp-AS"/>
</dbReference>
<proteinExistence type="inferred from homology"/>
<dbReference type="GO" id="GO:0006508">
    <property type="term" value="P:proteolysis"/>
    <property type="evidence" value="ECO:0007669"/>
    <property type="project" value="UniProtKB-KW"/>
</dbReference>
<dbReference type="GO" id="GO:0004252">
    <property type="term" value="F:serine-type endopeptidase activity"/>
    <property type="evidence" value="ECO:0007669"/>
    <property type="project" value="UniProtKB-UniRule"/>
</dbReference>
<evidence type="ECO:0000313" key="10">
    <source>
        <dbReference type="Proteomes" id="UP000445000"/>
    </source>
</evidence>
<comment type="similarity">
    <text evidence="1 5 6">Belongs to the peptidase S8 family.</text>
</comment>
<feature type="region of interest" description="Disordered" evidence="7">
    <location>
        <begin position="1"/>
        <end position="26"/>
    </location>
</feature>
<dbReference type="Gene3D" id="3.40.50.200">
    <property type="entry name" value="Peptidase S8/S53 domain"/>
    <property type="match status" value="1"/>
</dbReference>